<name>A0A318G2B3_KLEOX</name>
<dbReference type="Pfam" id="PF00561">
    <property type="entry name" value="Abhydrolase_1"/>
    <property type="match status" value="1"/>
</dbReference>
<dbReference type="InterPro" id="IPR000073">
    <property type="entry name" value="AB_hydrolase_1"/>
</dbReference>
<protein>
    <submittedName>
        <fullName evidence="3">Esterase</fullName>
    </submittedName>
</protein>
<keyword evidence="1" id="KW-0378">Hydrolase</keyword>
<sequence>MAVKLGNLPGLAAGWQNVQHNTLTRRSEKKNFAMKLNSRAQSAQNPHNNPPIVLVHGLFGSLDNLGILARDLVADYDILQVDMRNHGLSPRAPEMTYAAMAQDLIDTLNEYQIEKATFIGHSMGGKAVMALSSLAPERIAGLVAIDIAPVDYHVRRHDEIFAAINAVTDARAATRQQAATVMHEHLHEEGVIQFLLKSFVDGQWRFNVPVLWEQYDNIVGWQTIPAWPHPAQFIPGGNSPYVTDAYREALLAQFPQARAHVIAGAGHWVHAEKPEAVLRAIRRYLTSIAA</sequence>
<reference evidence="3 4" key="1">
    <citation type="submission" date="2018-05" db="EMBL/GenBank/DDBJ databases">
        <title>Freshwater and sediment microbial communities from various areas in North America, analyzing microbe dynamics in response to fracking.</title>
        <authorList>
            <person name="Lamendella R."/>
        </authorList>
    </citation>
    <scope>NUCLEOTIDE SEQUENCE [LARGE SCALE GENOMIC DNA]</scope>
    <source>
        <strain evidence="3 4">67</strain>
    </source>
</reference>
<dbReference type="PANTHER" id="PTHR46118">
    <property type="entry name" value="PROTEIN ABHD11"/>
    <property type="match status" value="1"/>
</dbReference>
<feature type="domain" description="AB hydrolase-1" evidence="2">
    <location>
        <begin position="50"/>
        <end position="274"/>
    </location>
</feature>
<dbReference type="NCBIfam" id="NF007954">
    <property type="entry name" value="PRK10673.1"/>
    <property type="match status" value="1"/>
</dbReference>
<accession>A0A318G2B3</accession>
<dbReference type="PANTHER" id="PTHR46118:SF4">
    <property type="entry name" value="PROTEIN ABHD11"/>
    <property type="match status" value="1"/>
</dbReference>
<evidence type="ECO:0000313" key="3">
    <source>
        <dbReference type="EMBL" id="PXW47219.1"/>
    </source>
</evidence>
<dbReference type="InterPro" id="IPR029058">
    <property type="entry name" value="AB_hydrolase_fold"/>
</dbReference>
<organism evidence="3 4">
    <name type="scientific">Klebsiella oxytoca</name>
    <dbReference type="NCBI Taxonomy" id="571"/>
    <lineage>
        <taxon>Bacteria</taxon>
        <taxon>Pseudomonadati</taxon>
        <taxon>Pseudomonadota</taxon>
        <taxon>Gammaproteobacteria</taxon>
        <taxon>Enterobacterales</taxon>
        <taxon>Enterobacteriaceae</taxon>
        <taxon>Klebsiella/Raoultella group</taxon>
        <taxon>Klebsiella</taxon>
    </lineage>
</organism>
<dbReference type="EMBL" id="QJJG01000004">
    <property type="protein sequence ID" value="PXW47219.1"/>
    <property type="molecule type" value="Genomic_DNA"/>
</dbReference>
<dbReference type="FunFam" id="3.40.50.1820:FF:000039">
    <property type="entry name" value="Esterase ybfF"/>
    <property type="match status" value="1"/>
</dbReference>
<dbReference type="SUPFAM" id="SSF53474">
    <property type="entry name" value="alpha/beta-Hydrolases"/>
    <property type="match status" value="1"/>
</dbReference>
<proteinExistence type="predicted"/>
<dbReference type="AlphaFoldDB" id="A0A318G2B3"/>
<dbReference type="Proteomes" id="UP000247485">
    <property type="component" value="Unassembled WGS sequence"/>
</dbReference>
<dbReference type="GO" id="GO:0016787">
    <property type="term" value="F:hydrolase activity"/>
    <property type="evidence" value="ECO:0007669"/>
    <property type="project" value="UniProtKB-KW"/>
</dbReference>
<evidence type="ECO:0000313" key="4">
    <source>
        <dbReference type="Proteomes" id="UP000247485"/>
    </source>
</evidence>
<comment type="caution">
    <text evidence="3">The sequence shown here is derived from an EMBL/GenBank/DDBJ whole genome shotgun (WGS) entry which is preliminary data.</text>
</comment>
<gene>
    <name evidence="3" type="ORF">DET57_104281</name>
</gene>
<dbReference type="Gene3D" id="3.40.50.1820">
    <property type="entry name" value="alpha/beta hydrolase"/>
    <property type="match status" value="1"/>
</dbReference>
<evidence type="ECO:0000256" key="1">
    <source>
        <dbReference type="ARBA" id="ARBA00022801"/>
    </source>
</evidence>
<evidence type="ECO:0000259" key="2">
    <source>
        <dbReference type="Pfam" id="PF00561"/>
    </source>
</evidence>